<evidence type="ECO:0000256" key="12">
    <source>
        <dbReference type="PROSITE-ProRule" id="PRU00723"/>
    </source>
</evidence>
<keyword evidence="9" id="KW-0508">mRNA splicing</keyword>
<keyword evidence="3 12" id="KW-0479">Metal-binding</keyword>
<dbReference type="InterPro" id="IPR000504">
    <property type="entry name" value="RRM_dom"/>
</dbReference>
<feature type="compositionally biased region" description="Basic and acidic residues" evidence="13">
    <location>
        <begin position="204"/>
        <end position="246"/>
    </location>
</feature>
<evidence type="ECO:0000313" key="17">
    <source>
        <dbReference type="Proteomes" id="UP001465755"/>
    </source>
</evidence>
<dbReference type="Pfam" id="PF00642">
    <property type="entry name" value="zf-CCCH"/>
    <property type="match status" value="2"/>
</dbReference>
<evidence type="ECO:0000313" key="16">
    <source>
        <dbReference type="EMBL" id="KAK9807362.1"/>
    </source>
</evidence>
<keyword evidence="8" id="KW-0238">DNA-binding</keyword>
<feature type="region of interest" description="Disordered" evidence="13">
    <location>
        <begin position="188"/>
        <end position="291"/>
    </location>
</feature>
<dbReference type="GO" id="GO:0003677">
    <property type="term" value="F:DNA binding"/>
    <property type="evidence" value="ECO:0007669"/>
    <property type="project" value="UniProtKB-KW"/>
</dbReference>
<evidence type="ECO:0000256" key="4">
    <source>
        <dbReference type="ARBA" id="ARBA00022737"/>
    </source>
</evidence>
<feature type="domain" description="RRM" evidence="14">
    <location>
        <begin position="65"/>
        <end position="147"/>
    </location>
</feature>
<evidence type="ECO:0000259" key="14">
    <source>
        <dbReference type="PROSITE" id="PS50102"/>
    </source>
</evidence>
<evidence type="ECO:0000259" key="15">
    <source>
        <dbReference type="PROSITE" id="PS50103"/>
    </source>
</evidence>
<evidence type="ECO:0000256" key="9">
    <source>
        <dbReference type="ARBA" id="ARBA00023187"/>
    </source>
</evidence>
<accession>A0AAW1PEY4</accession>
<keyword evidence="10" id="KW-0539">Nucleus</keyword>
<organism evidence="16 17">
    <name type="scientific">Symbiochloris irregularis</name>
    <dbReference type="NCBI Taxonomy" id="706552"/>
    <lineage>
        <taxon>Eukaryota</taxon>
        <taxon>Viridiplantae</taxon>
        <taxon>Chlorophyta</taxon>
        <taxon>core chlorophytes</taxon>
        <taxon>Trebouxiophyceae</taxon>
        <taxon>Trebouxiales</taxon>
        <taxon>Trebouxiaceae</taxon>
        <taxon>Symbiochloris</taxon>
    </lineage>
</organism>
<dbReference type="InterPro" id="IPR012677">
    <property type="entry name" value="Nucleotide-bd_a/b_plait_sf"/>
</dbReference>
<evidence type="ECO:0000256" key="6">
    <source>
        <dbReference type="ARBA" id="ARBA00022833"/>
    </source>
</evidence>
<proteinExistence type="predicted"/>
<feature type="zinc finger region" description="C3H1-type" evidence="12">
    <location>
        <begin position="149"/>
        <end position="176"/>
    </location>
</feature>
<feature type="domain" description="C3H1-type" evidence="15">
    <location>
        <begin position="149"/>
        <end position="176"/>
    </location>
</feature>
<evidence type="ECO:0000256" key="1">
    <source>
        <dbReference type="ARBA" id="ARBA00004123"/>
    </source>
</evidence>
<dbReference type="PRINTS" id="PR01848">
    <property type="entry name" value="U2AUXFACTOR"/>
</dbReference>
<feature type="compositionally biased region" description="Basic residues" evidence="13">
    <location>
        <begin position="188"/>
        <end position="203"/>
    </location>
</feature>
<evidence type="ECO:0000256" key="3">
    <source>
        <dbReference type="ARBA" id="ARBA00022723"/>
    </source>
</evidence>
<dbReference type="SUPFAM" id="SSF54928">
    <property type="entry name" value="RNA-binding domain, RBD"/>
    <property type="match status" value="1"/>
</dbReference>
<dbReference type="GO" id="GO:0003723">
    <property type="term" value="F:RNA binding"/>
    <property type="evidence" value="ECO:0007669"/>
    <property type="project" value="UniProtKB-UniRule"/>
</dbReference>
<evidence type="ECO:0000256" key="11">
    <source>
        <dbReference type="PROSITE-ProRule" id="PRU00176"/>
    </source>
</evidence>
<dbReference type="Gene3D" id="3.30.70.330">
    <property type="match status" value="1"/>
</dbReference>
<evidence type="ECO:0000256" key="5">
    <source>
        <dbReference type="ARBA" id="ARBA00022771"/>
    </source>
</evidence>
<dbReference type="GO" id="GO:0089701">
    <property type="term" value="C:U2AF complex"/>
    <property type="evidence" value="ECO:0007669"/>
    <property type="project" value="InterPro"/>
</dbReference>
<keyword evidence="7 11" id="KW-0694">RNA-binding</keyword>
<evidence type="ECO:0000256" key="8">
    <source>
        <dbReference type="ARBA" id="ARBA00023125"/>
    </source>
</evidence>
<protein>
    <submittedName>
        <fullName evidence="16">Uncharacterized protein</fullName>
    </submittedName>
</protein>
<keyword evidence="2" id="KW-0507">mRNA processing</keyword>
<feature type="compositionally biased region" description="Pro residues" evidence="13">
    <location>
        <begin position="266"/>
        <end position="291"/>
    </location>
</feature>
<dbReference type="Proteomes" id="UP001465755">
    <property type="component" value="Unassembled WGS sequence"/>
</dbReference>
<keyword evidence="4" id="KW-0677">Repeat</keyword>
<sequence length="291" mass="33277">MAEHLASIFGTEKDRVNCPFYFKIGACRHGDRCSRLHNRPTISPTLLMQNMYQNPALNAPPGPDGLPIPVDPRKSQEHFEDFYEDIFEELAKHGELENLNICDNLADHMVGSVYAKFRDEDAAARSMAALQGRFYAGRPIMIEFSPVTDFREATCRQYEENTCTRGGYCNFMHLRPISKDLRKVLFGRYKRRDKSNSRSRSRSPRRDSKKDDRRRDRSRSRERGRDRERDNRDSRPKRESSAERRARIASWNKDIGRDGPAAASRPGPPPPAGAPPGGHYPPPGHAPPSHY</sequence>
<keyword evidence="17" id="KW-1185">Reference proteome</keyword>
<keyword evidence="5 12" id="KW-0863">Zinc-finger</keyword>
<dbReference type="AlphaFoldDB" id="A0AAW1PEY4"/>
<gene>
    <name evidence="16" type="ORF">WJX73_006319</name>
</gene>
<name>A0AAW1PEY4_9CHLO</name>
<keyword evidence="6 12" id="KW-0862">Zinc</keyword>
<reference evidence="16 17" key="1">
    <citation type="journal article" date="2024" name="Nat. Commun.">
        <title>Phylogenomics reveals the evolutionary origins of lichenization in chlorophyte algae.</title>
        <authorList>
            <person name="Puginier C."/>
            <person name="Libourel C."/>
            <person name="Otte J."/>
            <person name="Skaloud P."/>
            <person name="Haon M."/>
            <person name="Grisel S."/>
            <person name="Petersen M."/>
            <person name="Berrin J.G."/>
            <person name="Delaux P.M."/>
            <person name="Dal Grande F."/>
            <person name="Keller J."/>
        </authorList>
    </citation>
    <scope>NUCLEOTIDE SEQUENCE [LARGE SCALE GENOMIC DNA]</scope>
    <source>
        <strain evidence="16 17">SAG 2036</strain>
    </source>
</reference>
<dbReference type="PROSITE" id="PS50103">
    <property type="entry name" value="ZF_C3H1"/>
    <property type="match status" value="2"/>
</dbReference>
<dbReference type="EMBL" id="JALJOQ010000031">
    <property type="protein sequence ID" value="KAK9807362.1"/>
    <property type="molecule type" value="Genomic_DNA"/>
</dbReference>
<dbReference type="InterPro" id="IPR003954">
    <property type="entry name" value="RRM_euk-type"/>
</dbReference>
<dbReference type="InterPro" id="IPR035979">
    <property type="entry name" value="RBD_domain_sf"/>
</dbReference>
<dbReference type="PANTHER" id="PTHR12620">
    <property type="entry name" value="U2 SNRNP AUXILIARY FACTOR, SMALL SUBUNIT"/>
    <property type="match status" value="1"/>
</dbReference>
<dbReference type="PROSITE" id="PS50102">
    <property type="entry name" value="RRM"/>
    <property type="match status" value="1"/>
</dbReference>
<dbReference type="GO" id="GO:0000398">
    <property type="term" value="P:mRNA splicing, via spliceosome"/>
    <property type="evidence" value="ECO:0007669"/>
    <property type="project" value="InterPro"/>
</dbReference>
<dbReference type="InterPro" id="IPR009145">
    <property type="entry name" value="U2AF_small"/>
</dbReference>
<evidence type="ECO:0000256" key="13">
    <source>
        <dbReference type="SAM" id="MobiDB-lite"/>
    </source>
</evidence>
<dbReference type="SMART" id="SM00356">
    <property type="entry name" value="ZnF_C3H1"/>
    <property type="match status" value="2"/>
</dbReference>
<dbReference type="FunFam" id="3.30.70.330:FF:000122">
    <property type="entry name" value="Splicing factor U2AF small subunit"/>
    <property type="match status" value="1"/>
</dbReference>
<evidence type="ECO:0000256" key="10">
    <source>
        <dbReference type="ARBA" id="ARBA00023242"/>
    </source>
</evidence>
<evidence type="ECO:0000256" key="2">
    <source>
        <dbReference type="ARBA" id="ARBA00022664"/>
    </source>
</evidence>
<dbReference type="CDD" id="cd12539">
    <property type="entry name" value="RRM_U2AF35B"/>
    <property type="match status" value="1"/>
</dbReference>
<dbReference type="SMART" id="SM00361">
    <property type="entry name" value="RRM_1"/>
    <property type="match status" value="1"/>
</dbReference>
<feature type="domain" description="C3H1-type" evidence="15">
    <location>
        <begin position="12"/>
        <end position="40"/>
    </location>
</feature>
<dbReference type="GO" id="GO:0008270">
    <property type="term" value="F:zinc ion binding"/>
    <property type="evidence" value="ECO:0007669"/>
    <property type="project" value="UniProtKB-KW"/>
</dbReference>
<evidence type="ECO:0000256" key="7">
    <source>
        <dbReference type="ARBA" id="ARBA00022884"/>
    </source>
</evidence>
<feature type="zinc finger region" description="C3H1-type" evidence="12">
    <location>
        <begin position="12"/>
        <end position="40"/>
    </location>
</feature>
<dbReference type="InterPro" id="IPR000571">
    <property type="entry name" value="Znf_CCCH"/>
</dbReference>
<comment type="subcellular location">
    <subcellularLocation>
        <location evidence="1">Nucleus</location>
    </subcellularLocation>
</comment>
<comment type="caution">
    <text evidence="16">The sequence shown here is derived from an EMBL/GenBank/DDBJ whole genome shotgun (WGS) entry which is preliminary data.</text>
</comment>